<evidence type="ECO:0000256" key="3">
    <source>
        <dbReference type="ARBA" id="ARBA00023242"/>
    </source>
</evidence>
<keyword evidence="2" id="KW-0597">Phosphoprotein</keyword>
<feature type="compositionally biased region" description="Acidic residues" evidence="4">
    <location>
        <begin position="573"/>
        <end position="586"/>
    </location>
</feature>
<dbReference type="PANTHER" id="PTHR14150">
    <property type="entry name" value="U3 SMALL NUCLEOLAR RNA-ASSOCIATED PROTEIN 14"/>
    <property type="match status" value="1"/>
</dbReference>
<feature type="compositionally biased region" description="Basic residues" evidence="4">
    <location>
        <begin position="396"/>
        <end position="412"/>
    </location>
</feature>
<feature type="region of interest" description="Disordered" evidence="4">
    <location>
        <begin position="568"/>
        <end position="751"/>
    </location>
</feature>
<feature type="compositionally biased region" description="Basic and acidic residues" evidence="4">
    <location>
        <begin position="525"/>
        <end position="539"/>
    </location>
</feature>
<feature type="compositionally biased region" description="Low complexity" evidence="4">
    <location>
        <begin position="647"/>
        <end position="668"/>
    </location>
</feature>
<feature type="compositionally biased region" description="Acidic residues" evidence="4">
    <location>
        <begin position="425"/>
        <end position="437"/>
    </location>
</feature>
<evidence type="ECO:0000256" key="2">
    <source>
        <dbReference type="ARBA" id="ARBA00022553"/>
    </source>
</evidence>
<gene>
    <name evidence="5" type="ORF">GMORB2_0797</name>
</gene>
<dbReference type="GO" id="GO:0032040">
    <property type="term" value="C:small-subunit processome"/>
    <property type="evidence" value="ECO:0007669"/>
    <property type="project" value="InterPro"/>
</dbReference>
<feature type="compositionally biased region" description="Basic and acidic residues" evidence="4">
    <location>
        <begin position="47"/>
        <end position="70"/>
    </location>
</feature>
<keyword evidence="6" id="KW-1185">Reference proteome</keyword>
<accession>A0A9P5D2X0</accession>
<dbReference type="RefSeq" id="XP_035324205.1">
    <property type="nucleotide sequence ID" value="XM_035462781.1"/>
</dbReference>
<comment type="subcellular location">
    <subcellularLocation>
        <location evidence="1">Nucleus</location>
        <location evidence="1">Nucleolus</location>
    </subcellularLocation>
</comment>
<dbReference type="AlphaFoldDB" id="A0A9P5D2X0"/>
<name>A0A9P5D2X0_9HYPO</name>
<evidence type="ECO:0000256" key="4">
    <source>
        <dbReference type="SAM" id="MobiDB-lite"/>
    </source>
</evidence>
<comment type="caution">
    <text evidence="5">The sequence shown here is derived from an EMBL/GenBank/DDBJ whole genome shotgun (WGS) entry which is preliminary data.</text>
</comment>
<feature type="compositionally biased region" description="Basic and acidic residues" evidence="4">
    <location>
        <begin position="467"/>
        <end position="497"/>
    </location>
</feature>
<feature type="compositionally biased region" description="Basic residues" evidence="4">
    <location>
        <begin position="17"/>
        <end position="31"/>
    </location>
</feature>
<feature type="compositionally biased region" description="Basic and acidic residues" evidence="4">
    <location>
        <begin position="413"/>
        <end position="424"/>
    </location>
</feature>
<feature type="compositionally biased region" description="Acidic residues" evidence="4">
    <location>
        <begin position="733"/>
        <end position="745"/>
    </location>
</feature>
<evidence type="ECO:0000313" key="5">
    <source>
        <dbReference type="EMBL" id="KAF4125553.1"/>
    </source>
</evidence>
<feature type="region of interest" description="Disordered" evidence="4">
    <location>
        <begin position="351"/>
        <end position="372"/>
    </location>
</feature>
<dbReference type="GeneID" id="55967027"/>
<dbReference type="Proteomes" id="UP000749293">
    <property type="component" value="Unassembled WGS sequence"/>
</dbReference>
<dbReference type="OrthoDB" id="277439at2759"/>
<feature type="region of interest" description="Disordered" evidence="4">
    <location>
        <begin position="1"/>
        <end position="227"/>
    </location>
</feature>
<evidence type="ECO:0000256" key="1">
    <source>
        <dbReference type="ARBA" id="ARBA00004604"/>
    </source>
</evidence>
<keyword evidence="3" id="KW-0539">Nucleus</keyword>
<feature type="region of interest" description="Disordered" evidence="4">
    <location>
        <begin position="388"/>
        <end position="545"/>
    </location>
</feature>
<dbReference type="InterPro" id="IPR006709">
    <property type="entry name" value="SSU_processome_Utp14"/>
</dbReference>
<feature type="compositionally biased region" description="Basic and acidic residues" evidence="4">
    <location>
        <begin position="356"/>
        <end position="367"/>
    </location>
</feature>
<feature type="compositionally biased region" description="Acidic residues" evidence="4">
    <location>
        <begin position="119"/>
        <end position="140"/>
    </location>
</feature>
<reference evidence="5" key="1">
    <citation type="submission" date="2020-03" db="EMBL/GenBank/DDBJ databases">
        <title>Site-based positive gene gene selection in Geosmithia morbida across the United States reveals a broad range of putative effectors and factors for local host and environmental adapation.</title>
        <authorList>
            <person name="Onufrak A."/>
            <person name="Murdoch R.W."/>
            <person name="Gazis R."/>
            <person name="Huff M."/>
            <person name="Staton M."/>
            <person name="Klingeman W."/>
            <person name="Hadziabdic D."/>
        </authorList>
    </citation>
    <scope>NUCLEOTIDE SEQUENCE</scope>
    <source>
        <strain evidence="5">1262</strain>
    </source>
</reference>
<evidence type="ECO:0000313" key="6">
    <source>
        <dbReference type="Proteomes" id="UP000749293"/>
    </source>
</evidence>
<feature type="compositionally biased region" description="Basic and acidic residues" evidence="4">
    <location>
        <begin position="631"/>
        <end position="643"/>
    </location>
</feature>
<feature type="compositionally biased region" description="Acidic residues" evidence="4">
    <location>
        <begin position="148"/>
        <end position="197"/>
    </location>
</feature>
<dbReference type="EMBL" id="JAANYQ010000002">
    <property type="protein sequence ID" value="KAF4125553.1"/>
    <property type="molecule type" value="Genomic_DNA"/>
</dbReference>
<sequence>MPGRQSHGRSLMTGPSKARKKSSGKSSKARSQKNALNAFGIAQEMFPVRDKKTPRFRELDADIERKHGRDDDGDGGDHDDDDYEQQQPQRKRAKGPSADDNADYGSDSEGNEWRMGGLADDDEDSEIDNDQGETLGEEAIDLATALDQWEESSEEEQPDREGESSSEDSGSDGSDESESGDEDDEDSSDDGDDDDEVDPAKLEALRGMVSSFAGEVDDADQKEQRGSTLAAIDLGDLGLSGVDPSMKKAVKQLKKEEKRPEASKRKVDVPLARREQGRLDRSAAYEKTTETLNRWTETVKQNRRAEHLTFPLPETTGKAGLDMSELQPLTAATASSHNELESAILSIMDQSGLSMDKPKKEKTKVYDDEGNELSQREAVNLRRRERELAAREAKRAARVKKIKSKAYHRVHRRQSERDAIKAGEDGDGPLDSEEEREAQDRRRALERVGQRHRDSKWAKMGGKAKRAVWDDDFRSGLNEMARRDEELRRRKEGKTAVDSDDETSSSGSDGSDDESGERGGATLRRQIDEELRRDEEEAPAKGVMAMAFMRKAEAARRKELEDLRDSIAAADGDNLDDDAGSDDEASEVGRRQYGAGVPGAAIAGGAPPAAARKTKAAAATTQAGAPSTSDKASDDSHGKDVSNGRKASAITPAAAAAATPGNAWAGAEAPPPPSATGPVPSGGGAAWSTGGESRRRKKDAASASKTVELDLTAAAGLEVAVGSKKRRPTGTSNDDEGEGEDEDEADNHLPLAIRDQGLLDRAFAHDDVELEFAQEKQLMAEDEDDKVVDETIPGWGSWVGDGISERQKKRNQGRFLKKVEGIKQKNRQDAKLDKVMINEKRNRKNDRYLATQLPHPFESRQQYERSLRLPMGPEWQTKQSFQDSTKPRVLMKQGVITPISKPTA</sequence>
<proteinExistence type="predicted"/>
<feature type="compositionally biased region" description="Acidic residues" evidence="4">
    <location>
        <begin position="71"/>
        <end position="84"/>
    </location>
</feature>
<feature type="compositionally biased region" description="Low complexity" evidence="4">
    <location>
        <begin position="594"/>
        <end position="628"/>
    </location>
</feature>
<dbReference type="Pfam" id="PF04615">
    <property type="entry name" value="Utp14"/>
    <property type="match status" value="1"/>
</dbReference>
<organism evidence="5 6">
    <name type="scientific">Geosmithia morbida</name>
    <dbReference type="NCBI Taxonomy" id="1094350"/>
    <lineage>
        <taxon>Eukaryota</taxon>
        <taxon>Fungi</taxon>
        <taxon>Dikarya</taxon>
        <taxon>Ascomycota</taxon>
        <taxon>Pezizomycotina</taxon>
        <taxon>Sordariomycetes</taxon>
        <taxon>Hypocreomycetidae</taxon>
        <taxon>Hypocreales</taxon>
        <taxon>Bionectriaceae</taxon>
        <taxon>Geosmithia</taxon>
    </lineage>
</organism>
<feature type="compositionally biased region" description="Basic and acidic residues" evidence="4">
    <location>
        <begin position="438"/>
        <end position="457"/>
    </location>
</feature>
<protein>
    <submittedName>
        <fullName evidence="5">U3 small nucleolar RNA-associated protein 14</fullName>
    </submittedName>
</protein>
<dbReference type="GO" id="GO:0006364">
    <property type="term" value="P:rRNA processing"/>
    <property type="evidence" value="ECO:0007669"/>
    <property type="project" value="InterPro"/>
</dbReference>
<dbReference type="PANTHER" id="PTHR14150:SF12">
    <property type="entry name" value="U3 SMALL NUCLEOLAR RNA-ASSOCIATED PROTEIN 14 HOMOLOG A"/>
    <property type="match status" value="1"/>
</dbReference>